<dbReference type="RefSeq" id="WP_161726042.1">
    <property type="nucleotide sequence ID" value="NZ_JAAAXI010000028.1"/>
</dbReference>
<dbReference type="EMBL" id="JAAAXJ010000013">
    <property type="protein sequence ID" value="NBJ26408.1"/>
    <property type="molecule type" value="Genomic_DNA"/>
</dbReference>
<dbReference type="Pfam" id="PF00313">
    <property type="entry name" value="CSD"/>
    <property type="match status" value="1"/>
</dbReference>
<dbReference type="PANTHER" id="PTHR47691">
    <property type="entry name" value="REGULATOR-RELATED"/>
    <property type="match status" value="1"/>
</dbReference>
<dbReference type="InterPro" id="IPR011990">
    <property type="entry name" value="TPR-like_helical_dom_sf"/>
</dbReference>
<comment type="subcellular location">
    <subcellularLocation>
        <location evidence="1">Cytoplasm</location>
    </subcellularLocation>
</comment>
<organism evidence="3 4">
    <name type="scientific">Microvirga arsenatis</name>
    <dbReference type="NCBI Taxonomy" id="2692265"/>
    <lineage>
        <taxon>Bacteria</taxon>
        <taxon>Pseudomonadati</taxon>
        <taxon>Pseudomonadota</taxon>
        <taxon>Alphaproteobacteria</taxon>
        <taxon>Hyphomicrobiales</taxon>
        <taxon>Methylobacteriaceae</taxon>
        <taxon>Microvirga</taxon>
    </lineage>
</organism>
<keyword evidence="4" id="KW-1185">Reference proteome</keyword>
<dbReference type="PANTHER" id="PTHR47691:SF3">
    <property type="entry name" value="HTH-TYPE TRANSCRIPTIONAL REGULATOR RV0890C-RELATED"/>
    <property type="match status" value="1"/>
</dbReference>
<dbReference type="InterPro" id="IPR011129">
    <property type="entry name" value="CSD"/>
</dbReference>
<name>A0ABW9Z160_9HYPH</name>
<gene>
    <name evidence="3" type="ORF">GR303_18870</name>
</gene>
<dbReference type="Gene3D" id="3.40.50.300">
    <property type="entry name" value="P-loop containing nucleotide triphosphate hydrolases"/>
    <property type="match status" value="1"/>
</dbReference>
<dbReference type="Proteomes" id="UP000818323">
    <property type="component" value="Unassembled WGS sequence"/>
</dbReference>
<protein>
    <submittedName>
        <fullName evidence="3">Cold shock domain-containing protein</fullName>
    </submittedName>
</protein>
<dbReference type="InterPro" id="IPR027417">
    <property type="entry name" value="P-loop_NTPase"/>
</dbReference>
<proteinExistence type="predicted"/>
<dbReference type="Gene3D" id="2.40.50.140">
    <property type="entry name" value="Nucleic acid-binding proteins"/>
    <property type="match status" value="2"/>
</dbReference>
<dbReference type="InterPro" id="IPR002059">
    <property type="entry name" value="CSP_DNA-bd"/>
</dbReference>
<evidence type="ECO:0000313" key="4">
    <source>
        <dbReference type="Proteomes" id="UP000818323"/>
    </source>
</evidence>
<evidence type="ECO:0000256" key="1">
    <source>
        <dbReference type="RuleBase" id="RU000408"/>
    </source>
</evidence>
<evidence type="ECO:0000259" key="2">
    <source>
        <dbReference type="PROSITE" id="PS51857"/>
    </source>
</evidence>
<dbReference type="PROSITE" id="PS51857">
    <property type="entry name" value="CSD_2"/>
    <property type="match status" value="1"/>
</dbReference>
<comment type="caution">
    <text evidence="3">The sequence shown here is derived from an EMBL/GenBank/DDBJ whole genome shotgun (WGS) entry which is preliminary data.</text>
</comment>
<dbReference type="SUPFAM" id="SSF48452">
    <property type="entry name" value="TPR-like"/>
    <property type="match status" value="1"/>
</dbReference>
<accession>A0ABW9Z160</accession>
<dbReference type="Gene3D" id="1.25.40.10">
    <property type="entry name" value="Tetratricopeptide repeat domain"/>
    <property type="match status" value="1"/>
</dbReference>
<dbReference type="SUPFAM" id="SSF52540">
    <property type="entry name" value="P-loop containing nucleoside triphosphate hydrolases"/>
    <property type="match status" value="1"/>
</dbReference>
<dbReference type="PROSITE" id="PS00352">
    <property type="entry name" value="CSD_1"/>
    <property type="match status" value="1"/>
</dbReference>
<dbReference type="SMART" id="SM00357">
    <property type="entry name" value="CSP"/>
    <property type="match status" value="2"/>
</dbReference>
<reference evidence="3 4" key="1">
    <citation type="submission" date="2020-01" db="EMBL/GenBank/DDBJ databases">
        <title>Microvirga sp. nov., an arsenate reduction bacterium isolated from Tibet hotspring sediments.</title>
        <authorList>
            <person name="Yuan C.-G."/>
        </authorList>
    </citation>
    <scope>NUCLEOTIDE SEQUENCE [LARGE SCALE GENOMIC DNA]</scope>
    <source>
        <strain evidence="3 4">SYSU G3D203</strain>
    </source>
</reference>
<feature type="domain" description="CSD" evidence="2">
    <location>
        <begin position="883"/>
        <end position="947"/>
    </location>
</feature>
<sequence length="951" mass="106859">MAHTIQRLTMYALISALERDLRDFLALHVAPLVPPDKLLPDTVKKKAEERYLKDNPDGLSNLDDLLEYLDLGEEIQAIRANDGRLDDLTRSYIKRYYLALEGIIPTRNRVMHSRPLEFDDHTRLTDLASELIKSHRALWANLRTTRRELERNPEFVTALTIPDTVDENTKILHNLPQVEFDDTGFVGREKELNELKRALLGSYPIITVIGEGGLGKTALALKACYDLLDDNEAGLDAIVWTTAKTTKLTLNEIEVIEGAISSSLGIIESATSLLGRQSETSAIDDLIMHLENNKILLVIDNLETVIDQNIRELVRRVPQGSRIMFTTRIGLGAFDFPIPLSPLNKKEAAFYFRRTARVWGAADMASAQPNVVEGYCERLQHNPLFIKWFIQSVRAGKRPTTLTSDPTVLLQFCLQNVFNSLSVEARTVASTLAGVNGPQTVASLAFFTDLDSIKIQSALSVLITSNLVSAERGRSSEDEDRYLLSPLARMYIQKIIRPSIEEQRRLIAKQNALRSAQEEFTAKAGADIFDINNVYVRDKDDYIVAKILTRAIESIFKGSLSDAEEQIRKANDLSPNYFEVHRVAAMLHIAQEDIFSAEAEYEAAVSLASERAALRVWFAGFISRHLGDQERALEQLLKAEELAPNSAYVKIECARVLQYLRKLDEAEKRLRAIQDIDQLPSRMRRVHLDLCIQNEFRRAEIYASQQEYLAALQSLEQAKQILDGAPSALVDHRTAKNIERARRRQIPALERAFKGLPEYSRLTDIVRWMLDAGRALDPIQTVGDEVSASELSSADAANSLPNRGRLSQLHKNYGFVDTGGTRLYFNRAAWMGESNFFTVEEGTIVEFDIGTSDRGPCAVNVRPIQEEVASKNETGSKYVQGQVLTGSIKSLQPKFGFIRLDDGNDLFFHHSNCTSGTKFKKLQIGERVRCKFVYGHGNRPSGTEVELYSGL</sequence>
<dbReference type="InterPro" id="IPR002182">
    <property type="entry name" value="NB-ARC"/>
</dbReference>
<dbReference type="InterPro" id="IPR019844">
    <property type="entry name" value="CSD_CS"/>
</dbReference>
<dbReference type="SUPFAM" id="SSF50249">
    <property type="entry name" value="Nucleic acid-binding proteins"/>
    <property type="match status" value="2"/>
</dbReference>
<evidence type="ECO:0000313" key="3">
    <source>
        <dbReference type="EMBL" id="NBJ26408.1"/>
    </source>
</evidence>
<dbReference type="InterPro" id="IPR012340">
    <property type="entry name" value="NA-bd_OB-fold"/>
</dbReference>
<dbReference type="Pfam" id="PF00931">
    <property type="entry name" value="NB-ARC"/>
    <property type="match status" value="1"/>
</dbReference>